<sequence length="572" mass="63120">MPSSDSQSTSVRPPRTLEGLLTLPRVFKGKSFSGGLPYRTAHSTPSARTPESSTSLFQSTLSAMPTSPTSKLSTSSVQTNESLTSSVFMVEPTDLTSPAGCETLGEDCGEGGEEIHQAKRAPDSLQFSPSPDISRKDSKQQDEESPEGPQETPPQITMVPVHQAKTPPSHLPLAKSNSALLTAREEAHTLPRRAHSLRAEAVELGTGLIGEGRYTSLQDARGYATLRRLQRQRQQPMEEEASGTGGTHRFQKALSFISLDREDVLNPPVPPRSPSLHSLPPSTSLPHPTPLPDSLDYIGIALPSHPILLFQIDDLGHLNGEEKQWGEEKEGMANYVDKHLTDLASSSIDGVNDVGEWCHHRDSCLLCVCKEELKSSDFPFADDSPPPAPPLAQPLGDGVQNRCSNLCGSEGEGFAKTPGVSHGRSDEVSEEMLRREVIRLVVNLSSAVGAKAQETGLLTMRERFPWVFGDVCLYSDVCLLLSRSTFRLPARRFIQELFQDGPFLPVWIEQFRHREGVENDGMYRPVICVFVQYAIFRWKFDRRACAMWPLYSSHIIRPLLHTHSCTNRLNQS</sequence>
<feature type="compositionally biased region" description="Basic and acidic residues" evidence="1">
    <location>
        <begin position="113"/>
        <end position="122"/>
    </location>
</feature>
<dbReference type="GO" id="GO:0043539">
    <property type="term" value="F:protein serine/threonine kinase activator activity"/>
    <property type="evidence" value="ECO:0007669"/>
    <property type="project" value="TreeGrafter"/>
</dbReference>
<dbReference type="Ensembl" id="ENSEBUT00000019777.1">
    <property type="protein sequence ID" value="ENSEBUP00000019201.1"/>
    <property type="gene ID" value="ENSEBUG00000011950.1"/>
</dbReference>
<dbReference type="PANTHER" id="PTHR13298:SF11">
    <property type="entry name" value="RAPAMYCIN-INSENSITIVE COMPANION OF MTOR"/>
    <property type="match status" value="1"/>
</dbReference>
<evidence type="ECO:0000256" key="1">
    <source>
        <dbReference type="SAM" id="MobiDB-lite"/>
    </source>
</evidence>
<dbReference type="GeneTree" id="ENSGT00390000002096"/>
<dbReference type="GO" id="GO:0031932">
    <property type="term" value="C:TORC2 complex"/>
    <property type="evidence" value="ECO:0007669"/>
    <property type="project" value="InterPro"/>
</dbReference>
<dbReference type="GO" id="GO:0038203">
    <property type="term" value="P:TORC2 signaling"/>
    <property type="evidence" value="ECO:0007669"/>
    <property type="project" value="TreeGrafter"/>
</dbReference>
<feature type="region of interest" description="Disordered" evidence="1">
    <location>
        <begin position="229"/>
        <end position="249"/>
    </location>
</feature>
<dbReference type="GO" id="GO:0051897">
    <property type="term" value="P:positive regulation of phosphatidylinositol 3-kinase/protein kinase B signal transduction"/>
    <property type="evidence" value="ECO:0007669"/>
    <property type="project" value="TreeGrafter"/>
</dbReference>
<feature type="compositionally biased region" description="Low complexity" evidence="1">
    <location>
        <begin position="274"/>
        <end position="286"/>
    </location>
</feature>
<dbReference type="Proteomes" id="UP000694388">
    <property type="component" value="Unplaced"/>
</dbReference>
<dbReference type="PANTHER" id="PTHR13298">
    <property type="entry name" value="CYTOSOLIC REGULATOR PIANISSIMO"/>
    <property type="match status" value="1"/>
</dbReference>
<protein>
    <submittedName>
        <fullName evidence="2">Uncharacterized protein</fullName>
    </submittedName>
</protein>
<evidence type="ECO:0000313" key="2">
    <source>
        <dbReference type="Ensembl" id="ENSEBUP00000019201.1"/>
    </source>
</evidence>
<accession>A0A8C4QQW3</accession>
<feature type="region of interest" description="Disordered" evidence="1">
    <location>
        <begin position="29"/>
        <end position="157"/>
    </location>
</feature>
<evidence type="ECO:0000313" key="3">
    <source>
        <dbReference type="Proteomes" id="UP000694388"/>
    </source>
</evidence>
<reference evidence="2" key="2">
    <citation type="submission" date="2025-09" db="UniProtKB">
        <authorList>
            <consortium name="Ensembl"/>
        </authorList>
    </citation>
    <scope>IDENTIFICATION</scope>
</reference>
<proteinExistence type="predicted"/>
<feature type="compositionally biased region" description="Polar residues" evidence="1">
    <location>
        <begin position="41"/>
        <end position="64"/>
    </location>
</feature>
<name>A0A8C4QQW3_EPTBU</name>
<organism evidence="2 3">
    <name type="scientific">Eptatretus burgeri</name>
    <name type="common">Inshore hagfish</name>
    <dbReference type="NCBI Taxonomy" id="7764"/>
    <lineage>
        <taxon>Eukaryota</taxon>
        <taxon>Metazoa</taxon>
        <taxon>Chordata</taxon>
        <taxon>Craniata</taxon>
        <taxon>Vertebrata</taxon>
        <taxon>Cyclostomata</taxon>
        <taxon>Myxini</taxon>
        <taxon>Myxiniformes</taxon>
        <taxon>Myxinidae</taxon>
        <taxon>Eptatretinae</taxon>
        <taxon>Eptatretus</taxon>
    </lineage>
</organism>
<dbReference type="InterPro" id="IPR028268">
    <property type="entry name" value="Pianissimo_fam"/>
</dbReference>
<keyword evidence="3" id="KW-1185">Reference proteome</keyword>
<feature type="region of interest" description="Disordered" evidence="1">
    <location>
        <begin position="263"/>
        <end position="290"/>
    </location>
</feature>
<feature type="compositionally biased region" description="Polar residues" evidence="1">
    <location>
        <begin position="77"/>
        <end position="87"/>
    </location>
</feature>
<reference evidence="2" key="1">
    <citation type="submission" date="2025-08" db="UniProtKB">
        <authorList>
            <consortium name="Ensembl"/>
        </authorList>
    </citation>
    <scope>IDENTIFICATION</scope>
</reference>
<feature type="compositionally biased region" description="Basic and acidic residues" evidence="1">
    <location>
        <begin position="133"/>
        <end position="142"/>
    </location>
</feature>
<feature type="compositionally biased region" description="Low complexity" evidence="1">
    <location>
        <begin position="65"/>
        <end position="76"/>
    </location>
</feature>
<dbReference type="AlphaFoldDB" id="A0A8C4QQW3"/>